<evidence type="ECO:0000313" key="2">
    <source>
        <dbReference type="EMBL" id="SZX67139.1"/>
    </source>
</evidence>
<evidence type="ECO:0000313" key="3">
    <source>
        <dbReference type="EMBL" id="SZX78645.1"/>
    </source>
</evidence>
<organism evidence="3 4">
    <name type="scientific">Tetradesmus obliquus</name>
    <name type="common">Green alga</name>
    <name type="synonym">Acutodesmus obliquus</name>
    <dbReference type="NCBI Taxonomy" id="3088"/>
    <lineage>
        <taxon>Eukaryota</taxon>
        <taxon>Viridiplantae</taxon>
        <taxon>Chlorophyta</taxon>
        <taxon>core chlorophytes</taxon>
        <taxon>Chlorophyceae</taxon>
        <taxon>CS clade</taxon>
        <taxon>Sphaeropleales</taxon>
        <taxon>Scenedesmaceae</taxon>
        <taxon>Tetradesmus</taxon>
    </lineage>
</organism>
<sequence>MAGLKRQLQHHSHVDEHAKCVLQEAEPALKRLHITDADVQVHTGWQQDQQLQQQQQQQQDTSQHQQQPQQQQQHASIEQELPACEHAQQLMYPFNSVLRELHMQRLLRLQGSNGMQQLPGTPS</sequence>
<reference evidence="3 4" key="1">
    <citation type="submission" date="2016-10" db="EMBL/GenBank/DDBJ databases">
        <authorList>
            <person name="Cai Z."/>
        </authorList>
    </citation>
    <scope>NUCLEOTIDE SEQUENCE [LARGE SCALE GENOMIC DNA]</scope>
</reference>
<proteinExistence type="predicted"/>
<dbReference type="EMBL" id="FNXT01000770">
    <property type="protein sequence ID" value="SZX67139.1"/>
    <property type="molecule type" value="Genomic_DNA"/>
</dbReference>
<dbReference type="Proteomes" id="UP000256970">
    <property type="component" value="Unassembled WGS sequence"/>
</dbReference>
<feature type="region of interest" description="Disordered" evidence="1">
    <location>
        <begin position="43"/>
        <end position="81"/>
    </location>
</feature>
<feature type="compositionally biased region" description="Low complexity" evidence="1">
    <location>
        <begin position="46"/>
        <end position="73"/>
    </location>
</feature>
<protein>
    <submittedName>
        <fullName evidence="3">Uncharacterized protein</fullName>
    </submittedName>
</protein>
<evidence type="ECO:0000313" key="4">
    <source>
        <dbReference type="Proteomes" id="UP000256970"/>
    </source>
</evidence>
<keyword evidence="4" id="KW-1185">Reference proteome</keyword>
<dbReference type="AlphaFoldDB" id="A0A383WMH3"/>
<dbReference type="EMBL" id="FNXT01001326">
    <property type="protein sequence ID" value="SZX78645.1"/>
    <property type="molecule type" value="Genomic_DNA"/>
</dbReference>
<gene>
    <name evidence="3" type="ORF">BQ4739_LOCUS18964</name>
    <name evidence="2" type="ORF">BQ4739_LOCUS7560</name>
</gene>
<name>A0A383WMH3_TETOB</name>
<evidence type="ECO:0000256" key="1">
    <source>
        <dbReference type="SAM" id="MobiDB-lite"/>
    </source>
</evidence>
<accession>A0A383WMH3</accession>